<reference evidence="6" key="1">
    <citation type="journal article" date="2023" name="Mol. Phylogenet. Evol.">
        <title>Genome-scale phylogeny and comparative genomics of the fungal order Sordariales.</title>
        <authorList>
            <person name="Hensen N."/>
            <person name="Bonometti L."/>
            <person name="Westerberg I."/>
            <person name="Brannstrom I.O."/>
            <person name="Guillou S."/>
            <person name="Cros-Aarteil S."/>
            <person name="Calhoun S."/>
            <person name="Haridas S."/>
            <person name="Kuo A."/>
            <person name="Mondo S."/>
            <person name="Pangilinan J."/>
            <person name="Riley R."/>
            <person name="LaButti K."/>
            <person name="Andreopoulos B."/>
            <person name="Lipzen A."/>
            <person name="Chen C."/>
            <person name="Yan M."/>
            <person name="Daum C."/>
            <person name="Ng V."/>
            <person name="Clum A."/>
            <person name="Steindorff A."/>
            <person name="Ohm R.A."/>
            <person name="Martin F."/>
            <person name="Silar P."/>
            <person name="Natvig D.O."/>
            <person name="Lalanne C."/>
            <person name="Gautier V."/>
            <person name="Ament-Velasquez S.L."/>
            <person name="Kruys A."/>
            <person name="Hutchinson M.I."/>
            <person name="Powell A.J."/>
            <person name="Barry K."/>
            <person name="Miller A.N."/>
            <person name="Grigoriev I.V."/>
            <person name="Debuchy R."/>
            <person name="Gladieux P."/>
            <person name="Hiltunen Thoren M."/>
            <person name="Johannesson H."/>
        </authorList>
    </citation>
    <scope>NUCLEOTIDE SEQUENCE</scope>
    <source>
        <strain evidence="6">PSN293</strain>
    </source>
</reference>
<sequence>MGSFLFKLRCLPLAALFLPTASALPAENNLRTRDTSFTSLGCFSDSPSRILPNKVISTHDMTAARCALNCAGYDYFGTQYSSECYCGNDAAHFRILVGGYPAFGVEYGSECFCGTSLDTRSTKVPEVECSMTCKGDGTQSCGGPNRLNVYQVPSSVGGGSNVETVGEFRYASCWTDDVNDRALKAVDWRTDDMTVEKCADRCTGYSYFGLEYSRECFCGNELAHRSTSAPEKECAMLCVGNPSQLCGGGSRLNLYTRVAASTSVSSSSSSSTTAPQSSIVPSSQAPSSIMSSTASSNIITSSSTAAPSSSSSPASTTSSTVVSTSPSTSSSTTPSTSTSSTSQGPELTTITSCPPEPTYHGTTGERCYRSGGLPAPCRTLGSSTLNSRSLQPTASACKSALTRYGMTPVPAASACFPTSIPAIPISAVAASIRSSIYDCINAPTASLVCNFNADCQTNTYTVGQVPSPTPSLGVDLLGSDGTFESGTLGNWVLGSGTNLVSTTVTTVNPRSGSRSLLMRYLNVNGGGNSITYNMFVIPGRQYQFNLYYRHTNPSSATSLYLYVYPDTIQTDFGTAQLKNAPANVWGTRTITFTAAASWVQLVINVGGNVASTNDVYIDDITLKRLT</sequence>
<keyword evidence="7" id="KW-1185">Reference proteome</keyword>
<evidence type="ECO:0000256" key="1">
    <source>
        <dbReference type="ARBA" id="ARBA00022737"/>
    </source>
</evidence>
<accession>A0AAN6YJ54</accession>
<dbReference type="InterPro" id="IPR008979">
    <property type="entry name" value="Galactose-bd-like_sf"/>
</dbReference>
<dbReference type="InterPro" id="IPR003305">
    <property type="entry name" value="CenC_carb-bd"/>
</dbReference>
<dbReference type="EMBL" id="MU858045">
    <property type="protein sequence ID" value="KAK4220249.1"/>
    <property type="molecule type" value="Genomic_DNA"/>
</dbReference>
<dbReference type="Proteomes" id="UP001301769">
    <property type="component" value="Unassembled WGS sequence"/>
</dbReference>
<evidence type="ECO:0000313" key="7">
    <source>
        <dbReference type="Proteomes" id="UP001301769"/>
    </source>
</evidence>
<keyword evidence="4" id="KW-0732">Signal</keyword>
<dbReference type="PANTHER" id="PTHR45964:SF9">
    <property type="entry name" value="SULFOTRANSFERASE"/>
    <property type="match status" value="1"/>
</dbReference>
<reference evidence="6" key="2">
    <citation type="submission" date="2023-05" db="EMBL/GenBank/DDBJ databases">
        <authorList>
            <consortium name="Lawrence Berkeley National Laboratory"/>
            <person name="Steindorff A."/>
            <person name="Hensen N."/>
            <person name="Bonometti L."/>
            <person name="Westerberg I."/>
            <person name="Brannstrom I.O."/>
            <person name="Guillou S."/>
            <person name="Cros-Aarteil S."/>
            <person name="Calhoun S."/>
            <person name="Haridas S."/>
            <person name="Kuo A."/>
            <person name="Mondo S."/>
            <person name="Pangilinan J."/>
            <person name="Riley R."/>
            <person name="Labutti K."/>
            <person name="Andreopoulos B."/>
            <person name="Lipzen A."/>
            <person name="Chen C."/>
            <person name="Yanf M."/>
            <person name="Daum C."/>
            <person name="Ng V."/>
            <person name="Clum A."/>
            <person name="Ohm R."/>
            <person name="Martin F."/>
            <person name="Silar P."/>
            <person name="Natvig D."/>
            <person name="Lalanne C."/>
            <person name="Gautier V."/>
            <person name="Ament-Velasquez S.L."/>
            <person name="Kruys A."/>
            <person name="Hutchinson M.I."/>
            <person name="Powell A.J."/>
            <person name="Barry K."/>
            <person name="Miller A.N."/>
            <person name="Grigoriev I.V."/>
            <person name="Debuchy R."/>
            <person name="Gladieux P."/>
            <person name="Thoren M.H."/>
            <person name="Johannesson H."/>
        </authorList>
    </citation>
    <scope>NUCLEOTIDE SEQUENCE</scope>
    <source>
        <strain evidence="6">PSN293</strain>
    </source>
</reference>
<dbReference type="GO" id="GO:0016798">
    <property type="term" value="F:hydrolase activity, acting on glycosyl bonds"/>
    <property type="evidence" value="ECO:0007669"/>
    <property type="project" value="InterPro"/>
</dbReference>
<dbReference type="AlphaFoldDB" id="A0AAN6YJ54"/>
<evidence type="ECO:0000313" key="6">
    <source>
        <dbReference type="EMBL" id="KAK4220249.1"/>
    </source>
</evidence>
<comment type="caution">
    <text evidence="6">The sequence shown here is derived from an EMBL/GenBank/DDBJ whole genome shotgun (WGS) entry which is preliminary data.</text>
</comment>
<dbReference type="Pfam" id="PF01822">
    <property type="entry name" value="WSC"/>
    <property type="match status" value="3"/>
</dbReference>
<dbReference type="SMART" id="SM00321">
    <property type="entry name" value="WSC"/>
    <property type="match status" value="2"/>
</dbReference>
<gene>
    <name evidence="6" type="ORF">QBC37DRAFT_445477</name>
</gene>
<feature type="compositionally biased region" description="Polar residues" evidence="3">
    <location>
        <begin position="343"/>
        <end position="352"/>
    </location>
</feature>
<name>A0AAN6YJ54_9PEZI</name>
<evidence type="ECO:0000256" key="3">
    <source>
        <dbReference type="SAM" id="MobiDB-lite"/>
    </source>
</evidence>
<dbReference type="SUPFAM" id="SSF49785">
    <property type="entry name" value="Galactose-binding domain-like"/>
    <property type="match status" value="1"/>
</dbReference>
<feature type="chain" id="PRO_5043035834" evidence="4">
    <location>
        <begin position="24"/>
        <end position="626"/>
    </location>
</feature>
<feature type="signal peptide" evidence="4">
    <location>
        <begin position="1"/>
        <end position="23"/>
    </location>
</feature>
<protein>
    <submittedName>
        <fullName evidence="6">WSC domain-containing protein</fullName>
    </submittedName>
</protein>
<feature type="region of interest" description="Disordered" evidence="3">
    <location>
        <begin position="265"/>
        <end position="365"/>
    </location>
</feature>
<evidence type="ECO:0000256" key="2">
    <source>
        <dbReference type="ARBA" id="ARBA00022801"/>
    </source>
</evidence>
<evidence type="ECO:0000256" key="4">
    <source>
        <dbReference type="SAM" id="SignalP"/>
    </source>
</evidence>
<feature type="compositionally biased region" description="Low complexity" evidence="3">
    <location>
        <begin position="265"/>
        <end position="342"/>
    </location>
</feature>
<keyword evidence="2" id="KW-0378">Hydrolase</keyword>
<feature type="domain" description="WSC" evidence="5">
    <location>
        <begin position="36"/>
        <end position="153"/>
    </location>
</feature>
<dbReference type="PANTHER" id="PTHR45964">
    <property type="entry name" value="WSCD FAMILY MEMBER CG9164"/>
    <property type="match status" value="1"/>
</dbReference>
<organism evidence="6 7">
    <name type="scientific">Rhypophila decipiens</name>
    <dbReference type="NCBI Taxonomy" id="261697"/>
    <lineage>
        <taxon>Eukaryota</taxon>
        <taxon>Fungi</taxon>
        <taxon>Dikarya</taxon>
        <taxon>Ascomycota</taxon>
        <taxon>Pezizomycotina</taxon>
        <taxon>Sordariomycetes</taxon>
        <taxon>Sordariomycetidae</taxon>
        <taxon>Sordariales</taxon>
        <taxon>Naviculisporaceae</taxon>
        <taxon>Rhypophila</taxon>
    </lineage>
</organism>
<dbReference type="Pfam" id="PF02018">
    <property type="entry name" value="CBM_4_9"/>
    <property type="match status" value="1"/>
</dbReference>
<evidence type="ECO:0000259" key="5">
    <source>
        <dbReference type="PROSITE" id="PS51212"/>
    </source>
</evidence>
<dbReference type="InterPro" id="IPR051589">
    <property type="entry name" value="Sialate-O-sulfotransferase"/>
</dbReference>
<feature type="domain" description="WSC" evidence="5">
    <location>
        <begin position="167"/>
        <end position="258"/>
    </location>
</feature>
<dbReference type="PROSITE" id="PS51212">
    <property type="entry name" value="WSC"/>
    <property type="match status" value="2"/>
</dbReference>
<keyword evidence="1" id="KW-0677">Repeat</keyword>
<dbReference type="Gene3D" id="2.60.120.260">
    <property type="entry name" value="Galactose-binding domain-like"/>
    <property type="match status" value="1"/>
</dbReference>
<proteinExistence type="predicted"/>
<dbReference type="InterPro" id="IPR002889">
    <property type="entry name" value="WSC_carb-bd"/>
</dbReference>